<evidence type="ECO:0000256" key="4">
    <source>
        <dbReference type="ARBA" id="ARBA00022692"/>
    </source>
</evidence>
<protein>
    <submittedName>
        <fullName evidence="9">MFS transporter</fullName>
    </submittedName>
</protein>
<keyword evidence="2" id="KW-0813">Transport</keyword>
<dbReference type="PROSITE" id="PS50850">
    <property type="entry name" value="MFS"/>
    <property type="match status" value="1"/>
</dbReference>
<comment type="subcellular location">
    <subcellularLocation>
        <location evidence="1">Cell inner membrane</location>
        <topology evidence="1">Multi-pass membrane protein</topology>
    </subcellularLocation>
</comment>
<feature type="transmembrane region" description="Helical" evidence="7">
    <location>
        <begin position="161"/>
        <end position="181"/>
    </location>
</feature>
<dbReference type="Pfam" id="PF05977">
    <property type="entry name" value="MFS_3"/>
    <property type="match status" value="1"/>
</dbReference>
<dbReference type="Gene3D" id="1.20.1250.20">
    <property type="entry name" value="MFS general substrate transporter like domains"/>
    <property type="match status" value="1"/>
</dbReference>
<evidence type="ECO:0000256" key="2">
    <source>
        <dbReference type="ARBA" id="ARBA00022448"/>
    </source>
</evidence>
<evidence type="ECO:0000256" key="7">
    <source>
        <dbReference type="SAM" id="Phobius"/>
    </source>
</evidence>
<dbReference type="CDD" id="cd06173">
    <property type="entry name" value="MFS_MefA_like"/>
    <property type="match status" value="1"/>
</dbReference>
<evidence type="ECO:0000256" key="3">
    <source>
        <dbReference type="ARBA" id="ARBA00022475"/>
    </source>
</evidence>
<reference evidence="10" key="1">
    <citation type="journal article" date="2019" name="Int. J. Syst. Evol. Microbiol.">
        <title>The Global Catalogue of Microorganisms (GCM) 10K type strain sequencing project: providing services to taxonomists for standard genome sequencing and annotation.</title>
        <authorList>
            <consortium name="The Broad Institute Genomics Platform"/>
            <consortium name="The Broad Institute Genome Sequencing Center for Infectious Disease"/>
            <person name="Wu L."/>
            <person name="Ma J."/>
        </authorList>
    </citation>
    <scope>NUCLEOTIDE SEQUENCE [LARGE SCALE GENOMIC DNA]</scope>
    <source>
        <strain evidence="10">JCM 13249</strain>
    </source>
</reference>
<keyword evidence="4 7" id="KW-0812">Transmembrane</keyword>
<evidence type="ECO:0000256" key="6">
    <source>
        <dbReference type="ARBA" id="ARBA00023136"/>
    </source>
</evidence>
<feature type="transmembrane region" description="Helical" evidence="7">
    <location>
        <begin position="325"/>
        <end position="345"/>
    </location>
</feature>
<feature type="transmembrane region" description="Helical" evidence="7">
    <location>
        <begin position="231"/>
        <end position="255"/>
    </location>
</feature>
<feature type="transmembrane region" description="Helical" evidence="7">
    <location>
        <begin position="63"/>
        <end position="83"/>
    </location>
</feature>
<dbReference type="InterPro" id="IPR036259">
    <property type="entry name" value="MFS_trans_sf"/>
</dbReference>
<evidence type="ECO:0000313" key="10">
    <source>
        <dbReference type="Proteomes" id="UP001500655"/>
    </source>
</evidence>
<gene>
    <name evidence="9" type="ORF">GCM10009681_40630</name>
</gene>
<comment type="caution">
    <text evidence="9">The sequence shown here is derived from an EMBL/GenBank/DDBJ whole genome shotgun (WGS) entry which is preliminary data.</text>
</comment>
<keyword evidence="5 7" id="KW-1133">Transmembrane helix</keyword>
<evidence type="ECO:0000259" key="8">
    <source>
        <dbReference type="PROSITE" id="PS50850"/>
    </source>
</evidence>
<feature type="transmembrane region" description="Helical" evidence="7">
    <location>
        <begin position="302"/>
        <end position="319"/>
    </location>
</feature>
<accession>A0ABP4WXW9</accession>
<dbReference type="EMBL" id="BAAALS010000021">
    <property type="protein sequence ID" value="GAA1765454.1"/>
    <property type="molecule type" value="Genomic_DNA"/>
</dbReference>
<name>A0ABP4WXW9_9ACTN</name>
<keyword evidence="6 7" id="KW-0472">Membrane</keyword>
<feature type="domain" description="Major facilitator superfamily (MFS) profile" evidence="8">
    <location>
        <begin position="233"/>
        <end position="439"/>
    </location>
</feature>
<dbReference type="PANTHER" id="PTHR23513">
    <property type="entry name" value="INTEGRAL MEMBRANE EFFLUX PROTEIN-RELATED"/>
    <property type="match status" value="1"/>
</dbReference>
<dbReference type="SUPFAM" id="SSF103473">
    <property type="entry name" value="MFS general substrate transporter"/>
    <property type="match status" value="1"/>
</dbReference>
<dbReference type="InterPro" id="IPR020846">
    <property type="entry name" value="MFS_dom"/>
</dbReference>
<evidence type="ECO:0000256" key="5">
    <source>
        <dbReference type="ARBA" id="ARBA00022989"/>
    </source>
</evidence>
<dbReference type="InterPro" id="IPR010290">
    <property type="entry name" value="TM_effector"/>
</dbReference>
<feature type="transmembrane region" description="Helical" evidence="7">
    <location>
        <begin position="33"/>
        <end position="51"/>
    </location>
</feature>
<feature type="transmembrane region" description="Helical" evidence="7">
    <location>
        <begin position="275"/>
        <end position="295"/>
    </location>
</feature>
<evidence type="ECO:0000313" key="9">
    <source>
        <dbReference type="EMBL" id="GAA1765454.1"/>
    </source>
</evidence>
<feature type="transmembrane region" description="Helical" evidence="7">
    <location>
        <begin position="394"/>
        <end position="415"/>
    </location>
</feature>
<dbReference type="RefSeq" id="WP_425560782.1">
    <property type="nucleotide sequence ID" value="NZ_BAAALS010000021.1"/>
</dbReference>
<feature type="transmembrane region" description="Helical" evidence="7">
    <location>
        <begin position="95"/>
        <end position="116"/>
    </location>
</feature>
<evidence type="ECO:0000256" key="1">
    <source>
        <dbReference type="ARBA" id="ARBA00004429"/>
    </source>
</evidence>
<dbReference type="Proteomes" id="UP001500655">
    <property type="component" value="Unassembled WGS sequence"/>
</dbReference>
<keyword evidence="10" id="KW-1185">Reference proteome</keyword>
<organism evidence="9 10">
    <name type="scientific">Luedemannella helvata</name>
    <dbReference type="NCBI Taxonomy" id="349315"/>
    <lineage>
        <taxon>Bacteria</taxon>
        <taxon>Bacillati</taxon>
        <taxon>Actinomycetota</taxon>
        <taxon>Actinomycetes</taxon>
        <taxon>Micromonosporales</taxon>
        <taxon>Micromonosporaceae</taxon>
        <taxon>Luedemannella</taxon>
    </lineage>
</organism>
<dbReference type="PANTHER" id="PTHR23513:SF9">
    <property type="entry name" value="ENTEROBACTIN EXPORTER ENTS"/>
    <property type="match status" value="1"/>
</dbReference>
<sequence>MVLTEGSAKNGPVSPRTFLIDTRPLRHAAFRRTWIGNGVSGVGFQLTAVAVPVEMYEITKSSVWVGLIGIAGLVPLLVFALLGGAIADAVDRRKLLLASSAVTWVVTLALLVQAVAGWNSPVLLLCLVAVQAVGFALTNPVRQAIIPRLVPAEDVPAAQTISFTTSNAAMVLGPLIAGVVIQLAGFAAAYAIDAALFAVSVWASLRLPPLPPERASAGPASMGVRAVADGLRYLATTPIIALSFAVDLIAMIFAMPRALFPEMADERFGGPGAVGWLYSAIALGAVAGGLVSGWIGRVRRQGVALVGAVVVWGLAVAAAGVAHQLWLAVALLAVAGAGDLVSGVYRQTIMSLYAPDEMRGRLQGVFTAVVAGGPRLGDLRAGITASLVGPTLAWAGGGVAAAVLVIVLAVAFPVLRRYDGRPPAAARDETAQPSTTAVV</sequence>
<keyword evidence="3" id="KW-1003">Cell membrane</keyword>
<proteinExistence type="predicted"/>